<organism evidence="1 2">
    <name type="scientific">Paenibacillus aestuarii</name>
    <dbReference type="NCBI Taxonomy" id="516965"/>
    <lineage>
        <taxon>Bacteria</taxon>
        <taxon>Bacillati</taxon>
        <taxon>Bacillota</taxon>
        <taxon>Bacilli</taxon>
        <taxon>Bacillales</taxon>
        <taxon>Paenibacillaceae</taxon>
        <taxon>Paenibacillus</taxon>
    </lineage>
</organism>
<keyword evidence="2" id="KW-1185">Reference proteome</keyword>
<evidence type="ECO:0008006" key="3">
    <source>
        <dbReference type="Google" id="ProtNLM"/>
    </source>
</evidence>
<dbReference type="Proteomes" id="UP001596044">
    <property type="component" value="Unassembled WGS sequence"/>
</dbReference>
<dbReference type="RefSeq" id="WP_377525048.1">
    <property type="nucleotide sequence ID" value="NZ_JBHSMJ010000018.1"/>
</dbReference>
<reference evidence="2" key="1">
    <citation type="journal article" date="2019" name="Int. J. Syst. Evol. Microbiol.">
        <title>The Global Catalogue of Microorganisms (GCM) 10K type strain sequencing project: providing services to taxonomists for standard genome sequencing and annotation.</title>
        <authorList>
            <consortium name="The Broad Institute Genomics Platform"/>
            <consortium name="The Broad Institute Genome Sequencing Center for Infectious Disease"/>
            <person name="Wu L."/>
            <person name="Ma J."/>
        </authorList>
    </citation>
    <scope>NUCLEOTIDE SEQUENCE [LARGE SCALE GENOMIC DNA]</scope>
    <source>
        <strain evidence="2">KACC 11904</strain>
    </source>
</reference>
<dbReference type="EMBL" id="JBHSMJ010000018">
    <property type="protein sequence ID" value="MFC5449463.1"/>
    <property type="molecule type" value="Genomic_DNA"/>
</dbReference>
<sequence length="90" mass="10147">MKTGCSPDNSDYSPLKHARSCCNWAFPNCSQLAAEWASARTPLPVHFRTSAVLQSGLAQLQRGSKRRHALQSDFTQLQRQFRWLEGENGL</sequence>
<name>A0ABW0K7U5_9BACL</name>
<protein>
    <recommendedName>
        <fullName evidence="3">Transposase DDE domain-containing protein</fullName>
    </recommendedName>
</protein>
<gene>
    <name evidence="1" type="ORF">ACFPOG_14430</name>
</gene>
<evidence type="ECO:0000313" key="2">
    <source>
        <dbReference type="Proteomes" id="UP001596044"/>
    </source>
</evidence>
<evidence type="ECO:0000313" key="1">
    <source>
        <dbReference type="EMBL" id="MFC5449463.1"/>
    </source>
</evidence>
<comment type="caution">
    <text evidence="1">The sequence shown here is derived from an EMBL/GenBank/DDBJ whole genome shotgun (WGS) entry which is preliminary data.</text>
</comment>
<proteinExistence type="predicted"/>
<accession>A0ABW0K7U5</accession>